<dbReference type="AlphaFoldDB" id="A0A9X1NPE0"/>
<keyword evidence="2" id="KW-1133">Transmembrane helix</keyword>
<keyword evidence="4" id="KW-1185">Reference proteome</keyword>
<organism evidence="3 4">
    <name type="scientific">Kineosporia babensis</name>
    <dbReference type="NCBI Taxonomy" id="499548"/>
    <lineage>
        <taxon>Bacteria</taxon>
        <taxon>Bacillati</taxon>
        <taxon>Actinomycetota</taxon>
        <taxon>Actinomycetes</taxon>
        <taxon>Kineosporiales</taxon>
        <taxon>Kineosporiaceae</taxon>
        <taxon>Kineosporia</taxon>
    </lineage>
</organism>
<feature type="transmembrane region" description="Helical" evidence="2">
    <location>
        <begin position="85"/>
        <end position="109"/>
    </location>
</feature>
<evidence type="ECO:0000256" key="2">
    <source>
        <dbReference type="SAM" id="Phobius"/>
    </source>
</evidence>
<name>A0A9X1NPE0_9ACTN</name>
<feature type="region of interest" description="Disordered" evidence="1">
    <location>
        <begin position="236"/>
        <end position="269"/>
    </location>
</feature>
<comment type="caution">
    <text evidence="3">The sequence shown here is derived from an EMBL/GenBank/DDBJ whole genome shotgun (WGS) entry which is preliminary data.</text>
</comment>
<reference evidence="3" key="1">
    <citation type="submission" date="2021-11" db="EMBL/GenBank/DDBJ databases">
        <title>Streptomyces corallinus and Kineosporia corallina sp. nov., two new coral-derived marine actinobacteria.</title>
        <authorList>
            <person name="Buangrab K."/>
            <person name="Sutthacheep M."/>
            <person name="Yeemin T."/>
            <person name="Harunari E."/>
            <person name="Igarashi Y."/>
            <person name="Sripreechasak P."/>
            <person name="Kanchanasin P."/>
            <person name="Tanasupawat S."/>
            <person name="Phongsopitanun W."/>
        </authorList>
    </citation>
    <scope>NUCLEOTIDE SEQUENCE</scope>
    <source>
        <strain evidence="3">JCM 31032</strain>
    </source>
</reference>
<dbReference type="RefSeq" id="WP_231449702.1">
    <property type="nucleotide sequence ID" value="NZ_JAJOMB010000035.1"/>
</dbReference>
<protein>
    <submittedName>
        <fullName evidence="3">Uncharacterized protein</fullName>
    </submittedName>
</protein>
<evidence type="ECO:0000313" key="4">
    <source>
        <dbReference type="Proteomes" id="UP001138997"/>
    </source>
</evidence>
<keyword evidence="2" id="KW-0472">Membrane</keyword>
<evidence type="ECO:0000313" key="3">
    <source>
        <dbReference type="EMBL" id="MCD5316851.1"/>
    </source>
</evidence>
<dbReference type="EMBL" id="JAJOMB010000035">
    <property type="protein sequence ID" value="MCD5316851.1"/>
    <property type="molecule type" value="Genomic_DNA"/>
</dbReference>
<dbReference type="Proteomes" id="UP001138997">
    <property type="component" value="Unassembled WGS sequence"/>
</dbReference>
<keyword evidence="2" id="KW-0812">Transmembrane</keyword>
<proteinExistence type="predicted"/>
<feature type="transmembrane region" description="Helical" evidence="2">
    <location>
        <begin position="121"/>
        <end position="145"/>
    </location>
</feature>
<gene>
    <name evidence="3" type="ORF">LR394_38745</name>
</gene>
<evidence type="ECO:0000256" key="1">
    <source>
        <dbReference type="SAM" id="MobiDB-lite"/>
    </source>
</evidence>
<accession>A0A9X1NPE0</accession>
<sequence length="269" mass="28725">MTTRAKTPLPWTVPAHLTPSWRRLPRLAWIAATGVAPDLGRAQILAVAPFIPLLLPLLTAARATGQLAAHPRALVIVAHRRHAPITLAGLCLTQIILILAITSAALVIAVPPAWWTWLNSLLFTGLVIAGLQFAVTCVPTVLVSLRSHRRPALDHTPSLAPVLIPAHAIHLTCAAAWPRRHGHGARLWNDLAAAQQPTDRPVVARAATPALARRYATATTPPGIVHDRTVVWRAPGPERARGTTEHAQYGAVHESGQRPPPVAPASADP</sequence>